<accession>A0A0R1X415</accession>
<dbReference type="NCBIfam" id="NF009544">
    <property type="entry name" value="PRK12928.1"/>
    <property type="match status" value="1"/>
</dbReference>
<dbReference type="EMBL" id="AZGM01000140">
    <property type="protein sequence ID" value="KRM24944.1"/>
    <property type="molecule type" value="Genomic_DNA"/>
</dbReference>
<dbReference type="AlphaFoldDB" id="A0A0R1X415"/>
<evidence type="ECO:0000256" key="5">
    <source>
        <dbReference type="ARBA" id="ARBA00023004"/>
    </source>
</evidence>
<dbReference type="InterPro" id="IPR006638">
    <property type="entry name" value="Elp3/MiaA/NifB-like_rSAM"/>
</dbReference>
<comment type="function">
    <text evidence="8">Catalyzes the radical-mediated insertion of two sulfur atoms into the C-6 and C-8 positions of the octanoyl moiety bound to the lipoyl domains of lipoate-dependent enzymes, thereby converting the octanoylated domains into lipoylated derivatives.</text>
</comment>
<comment type="subcellular location">
    <subcellularLocation>
        <location evidence="8">Cytoplasm</location>
    </subcellularLocation>
</comment>
<dbReference type="GO" id="GO:0016992">
    <property type="term" value="F:lipoate synthase activity"/>
    <property type="evidence" value="ECO:0007669"/>
    <property type="project" value="UniProtKB-UniRule"/>
</dbReference>
<organism evidence="10 11">
    <name type="scientific">Limosilactobacillus panis DSM 6035</name>
    <dbReference type="NCBI Taxonomy" id="1423782"/>
    <lineage>
        <taxon>Bacteria</taxon>
        <taxon>Bacillati</taxon>
        <taxon>Bacillota</taxon>
        <taxon>Bacilli</taxon>
        <taxon>Lactobacillales</taxon>
        <taxon>Lactobacillaceae</taxon>
        <taxon>Limosilactobacillus</taxon>
    </lineage>
</organism>
<dbReference type="EC" id="2.8.1.8" evidence="8"/>
<dbReference type="GO" id="GO:0051539">
    <property type="term" value="F:4 iron, 4 sulfur cluster binding"/>
    <property type="evidence" value="ECO:0007669"/>
    <property type="project" value="UniProtKB-UniRule"/>
</dbReference>
<comment type="pathway">
    <text evidence="8">Protein modification; protein lipoylation via endogenous pathway; protein N(6)-(lipoyl)lysine from octanoyl-[acyl-carrier-protein]: step 2/2.</text>
</comment>
<evidence type="ECO:0000313" key="10">
    <source>
        <dbReference type="EMBL" id="KRM24944.1"/>
    </source>
</evidence>
<keyword evidence="5 8" id="KW-0408">Iron</keyword>
<evidence type="ECO:0000256" key="1">
    <source>
        <dbReference type="ARBA" id="ARBA00022485"/>
    </source>
</evidence>
<dbReference type="UniPathway" id="UPA00538">
    <property type="reaction ID" value="UER00593"/>
</dbReference>
<keyword evidence="4 8" id="KW-0479">Metal-binding</keyword>
<dbReference type="SFLD" id="SFLDG01058">
    <property type="entry name" value="lipoyl_synthase_like"/>
    <property type="match status" value="1"/>
</dbReference>
<dbReference type="NCBIfam" id="TIGR00510">
    <property type="entry name" value="lipA"/>
    <property type="match status" value="1"/>
</dbReference>
<dbReference type="InterPro" id="IPR003698">
    <property type="entry name" value="Lipoyl_synth"/>
</dbReference>
<reference evidence="10 11" key="1">
    <citation type="journal article" date="2015" name="Genome Announc.">
        <title>Expanding the biotechnology potential of lactobacilli through comparative genomics of 213 strains and associated genera.</title>
        <authorList>
            <person name="Sun Z."/>
            <person name="Harris H.M."/>
            <person name="McCann A."/>
            <person name="Guo C."/>
            <person name="Argimon S."/>
            <person name="Zhang W."/>
            <person name="Yang X."/>
            <person name="Jeffery I.B."/>
            <person name="Cooney J.C."/>
            <person name="Kagawa T.F."/>
            <person name="Liu W."/>
            <person name="Song Y."/>
            <person name="Salvetti E."/>
            <person name="Wrobel A."/>
            <person name="Rasinkangas P."/>
            <person name="Parkhill J."/>
            <person name="Rea M.C."/>
            <person name="O'Sullivan O."/>
            <person name="Ritari J."/>
            <person name="Douillard F.P."/>
            <person name="Paul Ross R."/>
            <person name="Yang R."/>
            <person name="Briner A.E."/>
            <person name="Felis G.E."/>
            <person name="de Vos W.M."/>
            <person name="Barrangou R."/>
            <person name="Klaenhammer T.R."/>
            <person name="Caufield P.W."/>
            <person name="Cui Y."/>
            <person name="Zhang H."/>
            <person name="O'Toole P.W."/>
        </authorList>
    </citation>
    <scope>NUCLEOTIDE SEQUENCE [LARGE SCALE GENOMIC DNA]</scope>
    <source>
        <strain evidence="10 11">DSM 6035</strain>
    </source>
</reference>
<dbReference type="PANTHER" id="PTHR10949">
    <property type="entry name" value="LIPOYL SYNTHASE"/>
    <property type="match status" value="1"/>
</dbReference>
<name>A0A0R1X415_9LACO</name>
<dbReference type="PIRSF" id="PIRSF005963">
    <property type="entry name" value="Lipoyl_synth"/>
    <property type="match status" value="1"/>
</dbReference>
<keyword evidence="2 8" id="KW-0808">Transferase</keyword>
<feature type="binding site" evidence="8">
    <location>
        <position position="64"/>
    </location>
    <ligand>
        <name>[4Fe-4S] cluster</name>
        <dbReference type="ChEBI" id="CHEBI:49883"/>
        <label>2</label>
        <note>4Fe-4S-S-AdoMet</note>
    </ligand>
</feature>
<dbReference type="PATRIC" id="fig|1423782.4.peg.1118"/>
<feature type="binding site" evidence="8">
    <location>
        <position position="68"/>
    </location>
    <ligand>
        <name>[4Fe-4S] cluster</name>
        <dbReference type="ChEBI" id="CHEBI:49883"/>
        <label>2</label>
        <note>4Fe-4S-S-AdoMet</note>
    </ligand>
</feature>
<evidence type="ECO:0000256" key="3">
    <source>
        <dbReference type="ARBA" id="ARBA00022691"/>
    </source>
</evidence>
<evidence type="ECO:0000313" key="11">
    <source>
        <dbReference type="Proteomes" id="UP000051412"/>
    </source>
</evidence>
<feature type="domain" description="Radical SAM core" evidence="9">
    <location>
        <begin position="50"/>
        <end position="268"/>
    </location>
</feature>
<dbReference type="SUPFAM" id="SSF102114">
    <property type="entry name" value="Radical SAM enzymes"/>
    <property type="match status" value="1"/>
</dbReference>
<feature type="binding site" evidence="8">
    <location>
        <position position="43"/>
    </location>
    <ligand>
        <name>[4Fe-4S] cluster</name>
        <dbReference type="ChEBI" id="CHEBI:49883"/>
        <label>1</label>
    </ligand>
</feature>
<dbReference type="CDD" id="cd01335">
    <property type="entry name" value="Radical_SAM"/>
    <property type="match status" value="1"/>
</dbReference>
<evidence type="ECO:0000256" key="6">
    <source>
        <dbReference type="ARBA" id="ARBA00023014"/>
    </source>
</evidence>
<comment type="caution">
    <text evidence="10">The sequence shown here is derived from an EMBL/GenBank/DDBJ whole genome shotgun (WGS) entry which is preliminary data.</text>
</comment>
<evidence type="ECO:0000256" key="4">
    <source>
        <dbReference type="ARBA" id="ARBA00022723"/>
    </source>
</evidence>
<comment type="cofactor">
    <cofactor evidence="8">
        <name>[4Fe-4S] cluster</name>
        <dbReference type="ChEBI" id="CHEBI:49883"/>
    </cofactor>
    <text evidence="8">Binds 2 [4Fe-4S] clusters per subunit. One cluster is coordinated with 3 cysteines and an exchangeable S-adenosyl-L-methionine.</text>
</comment>
<protein>
    <recommendedName>
        <fullName evidence="8">Lipoyl synthase</fullName>
        <ecNumber evidence="8">2.8.1.8</ecNumber>
    </recommendedName>
    <alternativeName>
        <fullName evidence="8">Lip-syn</fullName>
        <shortName evidence="8">LS</shortName>
    </alternativeName>
    <alternativeName>
        <fullName evidence="8">Lipoate synthase</fullName>
    </alternativeName>
    <alternativeName>
        <fullName evidence="8">Lipoic acid synthase</fullName>
    </alternativeName>
    <alternativeName>
        <fullName evidence="8">Sulfur insertion protein LipA</fullName>
    </alternativeName>
</protein>
<dbReference type="SMART" id="SM00729">
    <property type="entry name" value="Elp3"/>
    <property type="match status" value="1"/>
</dbReference>
<dbReference type="InterPro" id="IPR013785">
    <property type="entry name" value="Aldolase_TIM"/>
</dbReference>
<dbReference type="Proteomes" id="UP000051412">
    <property type="component" value="Unassembled WGS sequence"/>
</dbReference>
<dbReference type="Pfam" id="PF04055">
    <property type="entry name" value="Radical_SAM"/>
    <property type="match status" value="1"/>
</dbReference>
<dbReference type="STRING" id="1423782.FD32_GL001067"/>
<feature type="binding site" evidence="8">
    <location>
        <position position="49"/>
    </location>
    <ligand>
        <name>[4Fe-4S] cluster</name>
        <dbReference type="ChEBI" id="CHEBI:49883"/>
        <label>1</label>
    </ligand>
</feature>
<dbReference type="SFLD" id="SFLDF00271">
    <property type="entry name" value="lipoyl_synthase"/>
    <property type="match status" value="1"/>
</dbReference>
<dbReference type="SFLD" id="SFLDS00029">
    <property type="entry name" value="Radical_SAM"/>
    <property type="match status" value="1"/>
</dbReference>
<evidence type="ECO:0000256" key="2">
    <source>
        <dbReference type="ARBA" id="ARBA00022679"/>
    </source>
</evidence>
<dbReference type="PROSITE" id="PS51918">
    <property type="entry name" value="RADICAL_SAM"/>
    <property type="match status" value="1"/>
</dbReference>
<keyword evidence="1 8" id="KW-0004">4Fe-4S</keyword>
<dbReference type="InterPro" id="IPR058240">
    <property type="entry name" value="rSAM_sf"/>
</dbReference>
<dbReference type="NCBIfam" id="NF004019">
    <property type="entry name" value="PRK05481.1"/>
    <property type="match status" value="1"/>
</dbReference>
<sequence>MTESLAAKKPSWLKVRYDEEKVEHVSKLLNKLNLNTVCAEANCPNVGECFGTGTAAFMILGPYCTRNCRFCDVPHKRPAPVDLKEPMRVAKAIKELGLKHFCVTSTDRDDLPDLGADQFVRVIKAIRELSPHTTIEVLTPDFQGKTDLVQRVLDAKPDVFNHNIETVRRVTPLVRDHRATYDHSLNVLRYAHEHAYEGTYVKTGIMLGLGEKDDEVYQTMDDLIDAGVDFLSIGQYVQPSPKHYPLKEWVPVKRYQKYYNVAMDKGFKFVASSPLVRSSYKASAELAAVGVSR</sequence>
<gene>
    <name evidence="8" type="primary">lipA</name>
    <name evidence="10" type="ORF">FD32_GL001067</name>
</gene>
<keyword evidence="3 8" id="KW-0949">S-adenosyl-L-methionine</keyword>
<dbReference type="GO" id="GO:0046872">
    <property type="term" value="F:metal ion binding"/>
    <property type="evidence" value="ECO:0007669"/>
    <property type="project" value="UniProtKB-KW"/>
</dbReference>
<dbReference type="OrthoDB" id="9787898at2"/>
<evidence type="ECO:0000259" key="9">
    <source>
        <dbReference type="PROSITE" id="PS51918"/>
    </source>
</evidence>
<dbReference type="RefSeq" id="WP_056962170.1">
    <property type="nucleotide sequence ID" value="NZ_AZGM01000140.1"/>
</dbReference>
<dbReference type="PANTHER" id="PTHR10949:SF0">
    <property type="entry name" value="LIPOYL SYNTHASE, MITOCHONDRIAL"/>
    <property type="match status" value="1"/>
</dbReference>
<dbReference type="GO" id="GO:0009249">
    <property type="term" value="P:protein lipoylation"/>
    <property type="evidence" value="ECO:0007669"/>
    <property type="project" value="UniProtKB-UniRule"/>
</dbReference>
<comment type="similarity">
    <text evidence="8">Belongs to the radical SAM superfamily. Lipoyl synthase family.</text>
</comment>
<comment type="catalytic activity">
    <reaction evidence="7 8">
        <text>[[Fe-S] cluster scaffold protein carrying a second [4Fe-4S](2+) cluster] + N(6)-octanoyl-L-lysyl-[protein] + 2 oxidized [2Fe-2S]-[ferredoxin] + 2 S-adenosyl-L-methionine + 4 H(+) = [[Fe-S] cluster scaffold protein] + N(6)-[(R)-dihydrolipoyl]-L-lysyl-[protein] + 4 Fe(3+) + 2 hydrogen sulfide + 2 5'-deoxyadenosine + 2 L-methionine + 2 reduced [2Fe-2S]-[ferredoxin]</text>
        <dbReference type="Rhea" id="RHEA:16585"/>
        <dbReference type="Rhea" id="RHEA-COMP:9928"/>
        <dbReference type="Rhea" id="RHEA-COMP:10000"/>
        <dbReference type="Rhea" id="RHEA-COMP:10001"/>
        <dbReference type="Rhea" id="RHEA-COMP:10475"/>
        <dbReference type="Rhea" id="RHEA-COMP:14568"/>
        <dbReference type="Rhea" id="RHEA-COMP:14569"/>
        <dbReference type="ChEBI" id="CHEBI:15378"/>
        <dbReference type="ChEBI" id="CHEBI:17319"/>
        <dbReference type="ChEBI" id="CHEBI:29034"/>
        <dbReference type="ChEBI" id="CHEBI:29919"/>
        <dbReference type="ChEBI" id="CHEBI:33722"/>
        <dbReference type="ChEBI" id="CHEBI:33737"/>
        <dbReference type="ChEBI" id="CHEBI:33738"/>
        <dbReference type="ChEBI" id="CHEBI:57844"/>
        <dbReference type="ChEBI" id="CHEBI:59789"/>
        <dbReference type="ChEBI" id="CHEBI:78809"/>
        <dbReference type="ChEBI" id="CHEBI:83100"/>
        <dbReference type="EC" id="2.8.1.8"/>
    </reaction>
</comment>
<keyword evidence="6 8" id="KW-0411">Iron-sulfur</keyword>
<evidence type="ECO:0000256" key="8">
    <source>
        <dbReference type="HAMAP-Rule" id="MF_00206"/>
    </source>
</evidence>
<proteinExistence type="inferred from homology"/>
<dbReference type="HAMAP" id="MF_00206">
    <property type="entry name" value="Lipoyl_synth"/>
    <property type="match status" value="1"/>
</dbReference>
<feature type="binding site" evidence="8">
    <location>
        <position position="71"/>
    </location>
    <ligand>
        <name>[4Fe-4S] cluster</name>
        <dbReference type="ChEBI" id="CHEBI:49883"/>
        <label>2</label>
        <note>4Fe-4S-S-AdoMet</note>
    </ligand>
</feature>
<feature type="binding site" evidence="8">
    <location>
        <position position="38"/>
    </location>
    <ligand>
        <name>[4Fe-4S] cluster</name>
        <dbReference type="ChEBI" id="CHEBI:49883"/>
        <label>1</label>
    </ligand>
</feature>
<dbReference type="GO" id="GO:0005737">
    <property type="term" value="C:cytoplasm"/>
    <property type="evidence" value="ECO:0007669"/>
    <property type="project" value="UniProtKB-SubCell"/>
</dbReference>
<keyword evidence="8" id="KW-0963">Cytoplasm</keyword>
<evidence type="ECO:0000256" key="7">
    <source>
        <dbReference type="ARBA" id="ARBA00047326"/>
    </source>
</evidence>
<dbReference type="InterPro" id="IPR007197">
    <property type="entry name" value="rSAM"/>
</dbReference>
<feature type="binding site" evidence="8">
    <location>
        <position position="279"/>
    </location>
    <ligand>
        <name>[4Fe-4S] cluster</name>
        <dbReference type="ChEBI" id="CHEBI:49883"/>
        <label>1</label>
    </ligand>
</feature>
<dbReference type="Gene3D" id="3.20.20.70">
    <property type="entry name" value="Aldolase class I"/>
    <property type="match status" value="1"/>
</dbReference>
<keyword evidence="11" id="KW-1185">Reference proteome</keyword>